<reference evidence="15" key="1">
    <citation type="submission" date="2023-09" db="UniProtKB">
        <authorList>
            <consortium name="Ensembl"/>
        </authorList>
    </citation>
    <scope>IDENTIFICATION</scope>
</reference>
<feature type="transmembrane region" description="Helical" evidence="13">
    <location>
        <begin position="323"/>
        <end position="343"/>
    </location>
</feature>
<dbReference type="FunFam" id="1.20.1070.10:FF:000024">
    <property type="entry name" value="Olfactory receptor"/>
    <property type="match status" value="1"/>
</dbReference>
<protein>
    <recommendedName>
        <fullName evidence="14">G-protein coupled receptors family 1 profile domain-containing protein</fullName>
    </recommendedName>
</protein>
<keyword evidence="10" id="KW-0675">Receptor</keyword>
<dbReference type="GO" id="GO:0004984">
    <property type="term" value="F:olfactory receptor activity"/>
    <property type="evidence" value="ECO:0007669"/>
    <property type="project" value="InterPro"/>
</dbReference>
<dbReference type="Gene3D" id="1.20.1070.10">
    <property type="entry name" value="Rhodopsin 7-helix transmembrane proteins"/>
    <property type="match status" value="1"/>
</dbReference>
<evidence type="ECO:0000256" key="3">
    <source>
        <dbReference type="ARBA" id="ARBA00022606"/>
    </source>
</evidence>
<dbReference type="PANTHER" id="PTHR26450:SF87">
    <property type="entry name" value="OLFACTORY RECEPTOR 51F2"/>
    <property type="match status" value="1"/>
</dbReference>
<dbReference type="PRINTS" id="PR00237">
    <property type="entry name" value="GPCRRHODOPSN"/>
</dbReference>
<proteinExistence type="predicted"/>
<dbReference type="GO" id="GO:0004930">
    <property type="term" value="F:G protein-coupled receptor activity"/>
    <property type="evidence" value="ECO:0007669"/>
    <property type="project" value="UniProtKB-KW"/>
</dbReference>
<dbReference type="PRINTS" id="PR00245">
    <property type="entry name" value="OLFACTORYR"/>
</dbReference>
<evidence type="ECO:0000256" key="11">
    <source>
        <dbReference type="ARBA" id="ARBA00023180"/>
    </source>
</evidence>
<dbReference type="InterPro" id="IPR000725">
    <property type="entry name" value="Olfact_rcpt"/>
</dbReference>
<dbReference type="STRING" id="303518.ENSPNYP00000010670"/>
<evidence type="ECO:0000256" key="7">
    <source>
        <dbReference type="ARBA" id="ARBA00023040"/>
    </source>
</evidence>
<feature type="transmembrane region" description="Helical" evidence="13">
    <location>
        <begin position="107"/>
        <end position="129"/>
    </location>
</feature>
<evidence type="ECO:0000256" key="9">
    <source>
        <dbReference type="ARBA" id="ARBA00023157"/>
    </source>
</evidence>
<dbReference type="AlphaFoldDB" id="A0A3B4FJB1"/>
<evidence type="ECO:0000256" key="1">
    <source>
        <dbReference type="ARBA" id="ARBA00004651"/>
    </source>
</evidence>
<sequence length="381" mass="43264">SISVNNKATTMFNNTFVRPEKFYLSGFSNIPHIRYYYAFLCLVYILTVLGNGFLLSLIWLVKTLHTPKYMIVFNMALTDLCGSTALIPKLLDTFLLDRRYILYDACLSYMFFVMFFASVQSWTLVTMAYDRLIAICFPLRYHNIVTETSVAAILLFIWIFLVSVIATMVGLVNRLSFCRSLVVNSFFCDHGPVYRLACNDTYLNYNMASALITILIIIPLIFIIATYVCIFIALSRTTSRKEQIRALKTCTSHLILVVIFFLPIGITNIATRASYIHPNARMINSTLTHTIPALLDPIIYALKTEEVMNAVKKCRLRSSSVGAIINFDCSTFTMFILNVFLTFLELGVMSVLKCKQSAVHCFTMFLPPSSGLKLYLTVLKI</sequence>
<keyword evidence="5" id="KW-0552">Olfaction</keyword>
<evidence type="ECO:0000256" key="13">
    <source>
        <dbReference type="SAM" id="Phobius"/>
    </source>
</evidence>
<dbReference type="Ensembl" id="ENSPNYT00000010931.1">
    <property type="protein sequence ID" value="ENSPNYP00000010670.1"/>
    <property type="gene ID" value="ENSPNYG00000008068.1"/>
</dbReference>
<evidence type="ECO:0000256" key="10">
    <source>
        <dbReference type="ARBA" id="ARBA00023170"/>
    </source>
</evidence>
<dbReference type="InterPro" id="IPR000276">
    <property type="entry name" value="GPCR_Rhodpsn"/>
</dbReference>
<evidence type="ECO:0000259" key="14">
    <source>
        <dbReference type="PROSITE" id="PS50262"/>
    </source>
</evidence>
<dbReference type="SUPFAM" id="SSF81321">
    <property type="entry name" value="Family A G protein-coupled receptor-like"/>
    <property type="match status" value="1"/>
</dbReference>
<name>A0A3B4FJB1_9CICH</name>
<dbReference type="InterPro" id="IPR017452">
    <property type="entry name" value="GPCR_Rhodpsn_7TM"/>
</dbReference>
<feature type="transmembrane region" description="Helical" evidence="13">
    <location>
        <begin position="150"/>
        <end position="172"/>
    </location>
</feature>
<keyword evidence="6 13" id="KW-1133">Transmembrane helix</keyword>
<dbReference type="PANTHER" id="PTHR26450">
    <property type="entry name" value="OLFACTORY RECEPTOR 56B1-RELATED"/>
    <property type="match status" value="1"/>
</dbReference>
<keyword evidence="12" id="KW-0807">Transducer</keyword>
<dbReference type="GeneTree" id="ENSGT00950000182847"/>
<dbReference type="GO" id="GO:0005886">
    <property type="term" value="C:plasma membrane"/>
    <property type="evidence" value="ECO:0007669"/>
    <property type="project" value="UniProtKB-SubCell"/>
</dbReference>
<dbReference type="SMART" id="SM01381">
    <property type="entry name" value="7TM_GPCR_Srsx"/>
    <property type="match status" value="1"/>
</dbReference>
<feature type="transmembrane region" description="Helical" evidence="13">
    <location>
        <begin position="35"/>
        <end position="61"/>
    </location>
</feature>
<organism evidence="15">
    <name type="scientific">Pundamilia nyererei</name>
    <dbReference type="NCBI Taxonomy" id="303518"/>
    <lineage>
        <taxon>Eukaryota</taxon>
        <taxon>Metazoa</taxon>
        <taxon>Chordata</taxon>
        <taxon>Craniata</taxon>
        <taxon>Vertebrata</taxon>
        <taxon>Euteleostomi</taxon>
        <taxon>Actinopterygii</taxon>
        <taxon>Neopterygii</taxon>
        <taxon>Teleostei</taxon>
        <taxon>Neoteleostei</taxon>
        <taxon>Acanthomorphata</taxon>
        <taxon>Ovalentaria</taxon>
        <taxon>Cichlomorphae</taxon>
        <taxon>Cichliformes</taxon>
        <taxon>Cichlidae</taxon>
        <taxon>African cichlids</taxon>
        <taxon>Pseudocrenilabrinae</taxon>
        <taxon>Haplochromini</taxon>
        <taxon>Pundamilia</taxon>
    </lineage>
</organism>
<feature type="transmembrane region" description="Helical" evidence="13">
    <location>
        <begin position="254"/>
        <end position="276"/>
    </location>
</feature>
<evidence type="ECO:0000256" key="5">
    <source>
        <dbReference type="ARBA" id="ARBA00022725"/>
    </source>
</evidence>
<keyword evidence="7" id="KW-0297">G-protein coupled receptor</keyword>
<dbReference type="Pfam" id="PF13853">
    <property type="entry name" value="7tm_4"/>
    <property type="match status" value="1"/>
</dbReference>
<dbReference type="PROSITE" id="PS50262">
    <property type="entry name" value="G_PROTEIN_RECEP_F1_2"/>
    <property type="match status" value="1"/>
</dbReference>
<evidence type="ECO:0000256" key="8">
    <source>
        <dbReference type="ARBA" id="ARBA00023136"/>
    </source>
</evidence>
<keyword evidence="2" id="KW-1003">Cell membrane</keyword>
<comment type="subcellular location">
    <subcellularLocation>
        <location evidence="1">Cell membrane</location>
        <topology evidence="1">Multi-pass membrane protein</topology>
    </subcellularLocation>
</comment>
<keyword evidence="9" id="KW-1015">Disulfide bond</keyword>
<dbReference type="InterPro" id="IPR050402">
    <property type="entry name" value="OR51/52/56-like"/>
</dbReference>
<keyword evidence="11" id="KW-0325">Glycoprotein</keyword>
<feature type="transmembrane region" description="Helical" evidence="13">
    <location>
        <begin position="210"/>
        <end position="234"/>
    </location>
</feature>
<evidence type="ECO:0000256" key="12">
    <source>
        <dbReference type="ARBA" id="ARBA00023224"/>
    </source>
</evidence>
<accession>A0A3B4FJB1</accession>
<keyword evidence="3" id="KW-0716">Sensory transduction</keyword>
<evidence type="ECO:0000313" key="15">
    <source>
        <dbReference type="Ensembl" id="ENSPNYP00000010670.1"/>
    </source>
</evidence>
<keyword evidence="8 13" id="KW-0472">Membrane</keyword>
<keyword evidence="4 13" id="KW-0812">Transmembrane</keyword>
<evidence type="ECO:0000256" key="2">
    <source>
        <dbReference type="ARBA" id="ARBA00022475"/>
    </source>
</evidence>
<evidence type="ECO:0000256" key="4">
    <source>
        <dbReference type="ARBA" id="ARBA00022692"/>
    </source>
</evidence>
<feature type="domain" description="G-protein coupled receptors family 1 profile" evidence="14">
    <location>
        <begin position="50"/>
        <end position="300"/>
    </location>
</feature>
<evidence type="ECO:0000256" key="6">
    <source>
        <dbReference type="ARBA" id="ARBA00022989"/>
    </source>
</evidence>